<evidence type="ECO:0000313" key="1">
    <source>
        <dbReference type="EMBL" id="KAK3703891.1"/>
    </source>
</evidence>
<gene>
    <name evidence="1" type="ORF">RRG08_014098</name>
</gene>
<evidence type="ECO:0000313" key="2">
    <source>
        <dbReference type="Proteomes" id="UP001283361"/>
    </source>
</evidence>
<comment type="caution">
    <text evidence="1">The sequence shown here is derived from an EMBL/GenBank/DDBJ whole genome shotgun (WGS) entry which is preliminary data.</text>
</comment>
<dbReference type="AlphaFoldDB" id="A0AAE0XQM1"/>
<dbReference type="EMBL" id="JAWDGP010007816">
    <property type="protein sequence ID" value="KAK3703891.1"/>
    <property type="molecule type" value="Genomic_DNA"/>
</dbReference>
<dbReference type="Proteomes" id="UP001283361">
    <property type="component" value="Unassembled WGS sequence"/>
</dbReference>
<proteinExistence type="predicted"/>
<name>A0AAE0XQM1_9GAST</name>
<reference evidence="1" key="1">
    <citation type="journal article" date="2023" name="G3 (Bethesda)">
        <title>A reference genome for the long-term kleptoplast-retaining sea slug Elysia crispata morphotype clarki.</title>
        <authorList>
            <person name="Eastman K.E."/>
            <person name="Pendleton A.L."/>
            <person name="Shaikh M.A."/>
            <person name="Suttiyut T."/>
            <person name="Ogas R."/>
            <person name="Tomko P."/>
            <person name="Gavelis G."/>
            <person name="Widhalm J.R."/>
            <person name="Wisecaver J.H."/>
        </authorList>
    </citation>
    <scope>NUCLEOTIDE SEQUENCE</scope>
    <source>
        <strain evidence="1">ECLA1</strain>
    </source>
</reference>
<keyword evidence="2" id="KW-1185">Reference proteome</keyword>
<protein>
    <submittedName>
        <fullName evidence="1">Uncharacterized protein</fullName>
    </submittedName>
</protein>
<organism evidence="1 2">
    <name type="scientific">Elysia crispata</name>
    <name type="common">lettuce slug</name>
    <dbReference type="NCBI Taxonomy" id="231223"/>
    <lineage>
        <taxon>Eukaryota</taxon>
        <taxon>Metazoa</taxon>
        <taxon>Spiralia</taxon>
        <taxon>Lophotrochozoa</taxon>
        <taxon>Mollusca</taxon>
        <taxon>Gastropoda</taxon>
        <taxon>Heterobranchia</taxon>
        <taxon>Euthyneura</taxon>
        <taxon>Panpulmonata</taxon>
        <taxon>Sacoglossa</taxon>
        <taxon>Placobranchoidea</taxon>
        <taxon>Plakobranchidae</taxon>
        <taxon>Elysia</taxon>
    </lineage>
</organism>
<sequence>MNTVYFTKVPSLRQNICKSLTPDQLFLTTTAASLFGNVWSTGLQLCGSLEEVNFKSGKYNTDRHLHSAEIWRSGGKRLTE</sequence>
<accession>A0AAE0XQM1</accession>